<dbReference type="InterPro" id="IPR007577">
    <property type="entry name" value="GlycoTrfase_DXD_sugar-bd_CS"/>
</dbReference>
<evidence type="ECO:0000256" key="1">
    <source>
        <dbReference type="ARBA" id="ARBA00009003"/>
    </source>
</evidence>
<evidence type="ECO:0000313" key="3">
    <source>
        <dbReference type="EMBL" id="SJL09236.1"/>
    </source>
</evidence>
<keyword evidence="2" id="KW-1133">Transmembrane helix</keyword>
<reference evidence="4" key="1">
    <citation type="journal article" date="2017" name="Nat. Ecol. Evol.">
        <title>Genome expansion and lineage-specific genetic innovations in the forest pathogenic fungi Armillaria.</title>
        <authorList>
            <person name="Sipos G."/>
            <person name="Prasanna A.N."/>
            <person name="Walter M.C."/>
            <person name="O'Connor E."/>
            <person name="Balint B."/>
            <person name="Krizsan K."/>
            <person name="Kiss B."/>
            <person name="Hess J."/>
            <person name="Varga T."/>
            <person name="Slot J."/>
            <person name="Riley R."/>
            <person name="Boka B."/>
            <person name="Rigling D."/>
            <person name="Barry K."/>
            <person name="Lee J."/>
            <person name="Mihaltcheva S."/>
            <person name="LaButti K."/>
            <person name="Lipzen A."/>
            <person name="Waldron R."/>
            <person name="Moloney N.M."/>
            <person name="Sperisen C."/>
            <person name="Kredics L."/>
            <person name="Vagvoelgyi C."/>
            <person name="Patrignani A."/>
            <person name="Fitzpatrick D."/>
            <person name="Nagy I."/>
            <person name="Doyle S."/>
            <person name="Anderson J.B."/>
            <person name="Grigoriev I.V."/>
            <person name="Gueldener U."/>
            <person name="Muensterkoetter M."/>
            <person name="Nagy L.G."/>
        </authorList>
    </citation>
    <scope>NUCLEOTIDE SEQUENCE [LARGE SCALE GENOMIC DNA]</scope>
    <source>
        <strain evidence="4">C18/9</strain>
    </source>
</reference>
<sequence length="439" mass="50755">MSEEQLPYYYHAESSSRRRASPSTLHQSDYFFEHRPRPMMSAKLSIRRLRFVALLIFSTTLLTLLYGFYHYEPHIELAFYSRDWVHQEILLTEPLSGCFDPSRVSPKYNVSEAVYGSKKTEVQAGLQLKMGLDCYDLAGTIRSDGSARIPDVHVPGDERTQYHTYWRVDLAAFGPRQEYMLKSYFSTQNIHTSRLILWSNGDLSGNEILAGYVKRYPDAFALRIVDIPALAIGTELEDSELLHRKDEKAWVDGDLIRLLLLWNYGGVWIDMDSLLTRDLDPLLEHEFVTQWDCYDKIYQPFNGALMRFRQHSPYICEAFHIMATGTAPRSDSTDWGSTLYFKLWRRLVVGSMPPFKILPFCFSDGRSCRLDNRLPDPFVADDAKGKWTMGLGMEEGGPLDKALGNVFGLHLHNQWDKAFPKDGWVDRLLLQRYDRKLSS</sequence>
<gene>
    <name evidence="3" type="ORF">ARMOST_12613</name>
</gene>
<dbReference type="Proteomes" id="UP000219338">
    <property type="component" value="Unassembled WGS sequence"/>
</dbReference>
<keyword evidence="4" id="KW-1185">Reference proteome</keyword>
<dbReference type="AlphaFoldDB" id="A0A284RKF8"/>
<dbReference type="InterPro" id="IPR051981">
    <property type="entry name" value="Glycosyltransf_32"/>
</dbReference>
<dbReference type="Pfam" id="PF04488">
    <property type="entry name" value="Gly_transf_sug"/>
    <property type="match status" value="1"/>
</dbReference>
<dbReference type="PANTHER" id="PTHR12042">
    <property type="entry name" value="LACTOSYLCERAMIDE 4-ALPHA-GALACTOSYLTRANSFERASE ALPHA- 1,4-GALACTOSYLTRANSFERASE"/>
    <property type="match status" value="1"/>
</dbReference>
<accession>A0A284RKF8</accession>
<dbReference type="GO" id="GO:0016020">
    <property type="term" value="C:membrane"/>
    <property type="evidence" value="ECO:0007669"/>
    <property type="project" value="GOC"/>
</dbReference>
<protein>
    <recommendedName>
        <fullName evidence="5">Glycosyltransferase family 32 protein</fullName>
    </recommendedName>
</protein>
<dbReference type="InterPro" id="IPR029044">
    <property type="entry name" value="Nucleotide-diphossugar_trans"/>
</dbReference>
<keyword evidence="2" id="KW-0472">Membrane</keyword>
<dbReference type="OMA" id="AFHIMIR"/>
<evidence type="ECO:0000313" key="4">
    <source>
        <dbReference type="Proteomes" id="UP000219338"/>
    </source>
</evidence>
<dbReference type="GO" id="GO:0016758">
    <property type="term" value="F:hexosyltransferase activity"/>
    <property type="evidence" value="ECO:0007669"/>
    <property type="project" value="TreeGrafter"/>
</dbReference>
<dbReference type="GO" id="GO:0006688">
    <property type="term" value="P:glycosphingolipid biosynthetic process"/>
    <property type="evidence" value="ECO:0007669"/>
    <property type="project" value="TreeGrafter"/>
</dbReference>
<dbReference type="STRING" id="47428.A0A284RKF8"/>
<dbReference type="OrthoDB" id="409543at2759"/>
<evidence type="ECO:0008006" key="5">
    <source>
        <dbReference type="Google" id="ProtNLM"/>
    </source>
</evidence>
<dbReference type="SUPFAM" id="SSF53448">
    <property type="entry name" value="Nucleotide-diphospho-sugar transferases"/>
    <property type="match status" value="1"/>
</dbReference>
<feature type="transmembrane region" description="Helical" evidence="2">
    <location>
        <begin position="49"/>
        <end position="69"/>
    </location>
</feature>
<name>A0A284RKF8_ARMOS</name>
<dbReference type="PANTHER" id="PTHR12042:SF21">
    <property type="entry name" value="ALPHA1,4-GALACTOSYLTRANSFERASE 1-RELATED"/>
    <property type="match status" value="1"/>
</dbReference>
<dbReference type="EMBL" id="FUEG01000010">
    <property type="protein sequence ID" value="SJL09236.1"/>
    <property type="molecule type" value="Genomic_DNA"/>
</dbReference>
<comment type="similarity">
    <text evidence="1">Belongs to the glycosyltransferase 32 family.</text>
</comment>
<evidence type="ECO:0000256" key="2">
    <source>
        <dbReference type="SAM" id="Phobius"/>
    </source>
</evidence>
<keyword evidence="2" id="KW-0812">Transmembrane</keyword>
<organism evidence="3 4">
    <name type="scientific">Armillaria ostoyae</name>
    <name type="common">Armillaria root rot fungus</name>
    <dbReference type="NCBI Taxonomy" id="47428"/>
    <lineage>
        <taxon>Eukaryota</taxon>
        <taxon>Fungi</taxon>
        <taxon>Dikarya</taxon>
        <taxon>Basidiomycota</taxon>
        <taxon>Agaricomycotina</taxon>
        <taxon>Agaricomycetes</taxon>
        <taxon>Agaricomycetidae</taxon>
        <taxon>Agaricales</taxon>
        <taxon>Marasmiineae</taxon>
        <taxon>Physalacriaceae</taxon>
        <taxon>Armillaria</taxon>
    </lineage>
</organism>
<dbReference type="Gene3D" id="3.90.550.20">
    <property type="match status" value="1"/>
</dbReference>
<proteinExistence type="inferred from homology"/>